<evidence type="ECO:0000256" key="1">
    <source>
        <dbReference type="SAM" id="Phobius"/>
    </source>
</evidence>
<dbReference type="AlphaFoldDB" id="A0A1F5V5F9"/>
<accession>A0A1F5V5F9</accession>
<name>A0A1F5V5F9_9BACT</name>
<reference evidence="2 3" key="1">
    <citation type="journal article" date="2016" name="Nat. Commun.">
        <title>Thousands of microbial genomes shed light on interconnected biogeochemical processes in an aquifer system.</title>
        <authorList>
            <person name="Anantharaman K."/>
            <person name="Brown C.T."/>
            <person name="Hug L.A."/>
            <person name="Sharon I."/>
            <person name="Castelle C.J."/>
            <person name="Probst A.J."/>
            <person name="Thomas B.C."/>
            <person name="Singh A."/>
            <person name="Wilkins M.J."/>
            <person name="Karaoz U."/>
            <person name="Brodie E.L."/>
            <person name="Williams K.H."/>
            <person name="Hubbard S.S."/>
            <person name="Banfield J.F."/>
        </authorList>
    </citation>
    <scope>NUCLEOTIDE SEQUENCE [LARGE SCALE GENOMIC DNA]</scope>
</reference>
<keyword evidence="1" id="KW-1133">Transmembrane helix</keyword>
<evidence type="ECO:0000313" key="3">
    <source>
        <dbReference type="Proteomes" id="UP000178943"/>
    </source>
</evidence>
<comment type="caution">
    <text evidence="2">The sequence shown here is derived from an EMBL/GenBank/DDBJ whole genome shotgun (WGS) entry which is preliminary data.</text>
</comment>
<feature type="transmembrane region" description="Helical" evidence="1">
    <location>
        <begin position="7"/>
        <end position="32"/>
    </location>
</feature>
<gene>
    <name evidence="2" type="ORF">A2Y62_20155</name>
</gene>
<protein>
    <submittedName>
        <fullName evidence="2">Uncharacterized protein</fullName>
    </submittedName>
</protein>
<dbReference type="EMBL" id="MFGW01000238">
    <property type="protein sequence ID" value="OGF58645.1"/>
    <property type="molecule type" value="Genomic_DNA"/>
</dbReference>
<dbReference type="Proteomes" id="UP000178943">
    <property type="component" value="Unassembled WGS sequence"/>
</dbReference>
<evidence type="ECO:0000313" key="2">
    <source>
        <dbReference type="EMBL" id="OGF58645.1"/>
    </source>
</evidence>
<feature type="transmembrane region" description="Helical" evidence="1">
    <location>
        <begin position="87"/>
        <end position="107"/>
    </location>
</feature>
<proteinExistence type="predicted"/>
<organism evidence="2 3">
    <name type="scientific">Candidatus Fischerbacteria bacterium RBG_13_37_8</name>
    <dbReference type="NCBI Taxonomy" id="1817863"/>
    <lineage>
        <taxon>Bacteria</taxon>
        <taxon>Candidatus Fischeribacteriota</taxon>
    </lineage>
</organism>
<keyword evidence="1" id="KW-0472">Membrane</keyword>
<feature type="transmembrane region" description="Helical" evidence="1">
    <location>
        <begin position="44"/>
        <end position="66"/>
    </location>
</feature>
<sequence>MKQKIAYYLIIISSFCISAFIIFFIMLILPITDIIPFMYNRFTWMIYILLATFIPLLTGIKLSLFFSSYYKKKKNLLLEPFWKNKTCAIIVIILFFVTWLIGVPAVYNSQSKWAIEEFNTRINKSKLPAYTIYPTVKTYIAFPVLPFIIVSYHEYVIAPLYGQGGWYIHFWYIKDVVKICEIGLWIS</sequence>
<keyword evidence="1" id="KW-0812">Transmembrane</keyword>